<evidence type="ECO:0000313" key="2">
    <source>
        <dbReference type="Proteomes" id="UP000296455"/>
    </source>
</evidence>
<name>A0A4D5ZDX8_9CAUD</name>
<proteinExistence type="predicted"/>
<gene>
    <name evidence="1" type="ORF">BcepSaruman_044</name>
</gene>
<organism evidence="1 2">
    <name type="scientific">Burkholderia phage BcepSaruman</name>
    <dbReference type="NCBI Taxonomy" id="2530032"/>
    <lineage>
        <taxon>Viruses</taxon>
        <taxon>Duplodnaviria</taxon>
        <taxon>Heunggongvirae</taxon>
        <taxon>Uroviricota</taxon>
        <taxon>Caudoviricetes</taxon>
        <taxon>Sarumanvirus</taxon>
        <taxon>Sarumanvirus bcepsaruman</taxon>
    </lineage>
</organism>
<evidence type="ECO:0000313" key="1">
    <source>
        <dbReference type="EMBL" id="QBX06457.1"/>
    </source>
</evidence>
<sequence length="152" mass="17553">MKRTQVLYHGDINIEYGGYFYELDRARRGWGYANVLRITPCSEAGLADNEFWIERLSVTFPDHGTPREHDVLSVIGREDDAPEYETDEYWATLIDACVAYGQYDTEQSDVVRIGKRDTLAHECMRDSDVTIKLRGNASLERFAKAQARDYFN</sequence>
<dbReference type="EMBL" id="MK552140">
    <property type="protein sequence ID" value="QBX06457.1"/>
    <property type="molecule type" value="Genomic_DNA"/>
</dbReference>
<reference evidence="1 2" key="1">
    <citation type="submission" date="2019-02" db="EMBL/GenBank/DDBJ databases">
        <title>Complete genome sequence of Burkholderia cenocepacia phage BcepSaruman.</title>
        <authorList>
            <person name="Park K."/>
            <person name="Liu M."/>
            <person name="Gill J."/>
        </authorList>
    </citation>
    <scope>NUCLEOTIDE SEQUENCE [LARGE SCALE GENOMIC DNA]</scope>
</reference>
<protein>
    <submittedName>
        <fullName evidence="1">Uncharacterized protein</fullName>
    </submittedName>
</protein>
<accession>A0A4D5ZDX8</accession>
<dbReference type="Proteomes" id="UP000296455">
    <property type="component" value="Segment"/>
</dbReference>
<keyword evidence="2" id="KW-1185">Reference proteome</keyword>